<reference evidence="11" key="1">
    <citation type="submission" date="2006-01" db="EMBL/GenBank/DDBJ databases">
        <title>Complete sequence of Novosphingobium aromaticivorans DSM 12444.</title>
        <authorList>
            <consortium name="US DOE Joint Genome Institute"/>
            <person name="Copeland A."/>
            <person name="Lucas S."/>
            <person name="Lapidus A."/>
            <person name="Barry K."/>
            <person name="Detter J.C."/>
            <person name="Glavina T."/>
            <person name="Hammon N."/>
            <person name="Israni S."/>
            <person name="Pitluck S."/>
            <person name="Chain P."/>
            <person name="Malfatti S."/>
            <person name="Shin M."/>
            <person name="Vergez L."/>
            <person name="Schmutz J."/>
            <person name="Larimer F."/>
            <person name="Land M."/>
            <person name="Kyrpides N."/>
            <person name="Ivanova N."/>
            <person name="Fredrickson J."/>
            <person name="Balkwill D."/>
            <person name="Romine M.F."/>
            <person name="Richardson P."/>
        </authorList>
    </citation>
    <scope>NUCLEOTIDE SEQUENCE [LARGE SCALE GENOMIC DNA]</scope>
    <source>
        <strain evidence="11">ATCC 700278 / DSM 12444 / CCUG 56034 / CIP 105152 / NBRC 16084 / F199</strain>
    </source>
</reference>
<dbReference type="HOGENOM" id="CLU_073829_0_0_5"/>
<keyword evidence="6 10" id="KW-0418">Kinase</keyword>
<dbReference type="InterPro" id="IPR011102">
    <property type="entry name" value="Sig_transdc_His_kinase_HWE"/>
</dbReference>
<accession>Q2G8Z6</accession>
<organism evidence="10 11">
    <name type="scientific">Novosphingobium aromaticivorans (strain ATCC 700278 / DSM 12444 / CCUG 56034 / CIP 105152 / NBRC 16084 / F199)</name>
    <dbReference type="NCBI Taxonomy" id="279238"/>
    <lineage>
        <taxon>Bacteria</taxon>
        <taxon>Pseudomonadati</taxon>
        <taxon>Pseudomonadota</taxon>
        <taxon>Alphaproteobacteria</taxon>
        <taxon>Sphingomonadales</taxon>
        <taxon>Sphingomonadaceae</taxon>
        <taxon>Novosphingobium</taxon>
    </lineage>
</organism>
<dbReference type="EC" id="2.7.13.3" evidence="2"/>
<dbReference type="STRING" id="279238.Saro_1232"/>
<dbReference type="PANTHER" id="PTHR41523">
    <property type="entry name" value="TWO-COMPONENT SYSTEM SENSOR PROTEIN"/>
    <property type="match status" value="1"/>
</dbReference>
<dbReference type="PANTHER" id="PTHR41523:SF8">
    <property type="entry name" value="ETHYLENE RESPONSE SENSOR PROTEIN"/>
    <property type="match status" value="1"/>
</dbReference>
<evidence type="ECO:0000256" key="6">
    <source>
        <dbReference type="ARBA" id="ARBA00022777"/>
    </source>
</evidence>
<evidence type="ECO:0000256" key="3">
    <source>
        <dbReference type="ARBA" id="ARBA00022553"/>
    </source>
</evidence>
<keyword evidence="4 10" id="KW-0808">Transferase</keyword>
<dbReference type="SMART" id="SM00911">
    <property type="entry name" value="HWE_HK"/>
    <property type="match status" value="1"/>
</dbReference>
<evidence type="ECO:0000256" key="2">
    <source>
        <dbReference type="ARBA" id="ARBA00012438"/>
    </source>
</evidence>
<proteinExistence type="predicted"/>
<dbReference type="AlphaFoldDB" id="Q2G8Z6"/>
<keyword evidence="11" id="KW-1185">Reference proteome</keyword>
<dbReference type="SUPFAM" id="SSF55874">
    <property type="entry name" value="ATPase domain of HSP90 chaperone/DNA topoisomerase II/histidine kinase"/>
    <property type="match status" value="1"/>
</dbReference>
<dbReference type="Proteomes" id="UP000009134">
    <property type="component" value="Chromosome"/>
</dbReference>
<keyword evidence="5" id="KW-0547">Nucleotide-binding</keyword>
<evidence type="ECO:0000259" key="9">
    <source>
        <dbReference type="SMART" id="SM00911"/>
    </source>
</evidence>
<dbReference type="GO" id="GO:0005524">
    <property type="term" value="F:ATP binding"/>
    <property type="evidence" value="ECO:0007669"/>
    <property type="project" value="UniProtKB-KW"/>
</dbReference>
<keyword evidence="8" id="KW-0812">Transmembrane</keyword>
<gene>
    <name evidence="10" type="ordered locus">Saro_1232</name>
</gene>
<dbReference type="EMBL" id="CP000248">
    <property type="protein sequence ID" value="ABD25677.1"/>
    <property type="molecule type" value="Genomic_DNA"/>
</dbReference>
<sequence>MDSGKRARGQFVRALIERDRGPVSSLAWMAGLLLVPTALRMSLDTGSLGLPFLTFWPSILIAALVLELRFAAIFALVTAFFAQRTFGGGAWFHEVTTVRVVFFLLFATSAGMIVGTGTMLRRVLRELGQVNERQQRYNTELRHRVRNMLMLIQALASRGPKATSPMDFYKEFSLRIEGLAEASDLLQIGAETEGRLPQLARQTVAPFDRDGRIRLSGEPCILPADSCIPLIMALHELCTNAIKHGALSNERGRVELSWFIGSGGSTLFLLWTEKGGPQVKAPDREGLGTRLLMPQPGLDGVELNFDPDGVWCEFRIEGAKALTVSA</sequence>
<feature type="transmembrane region" description="Helical" evidence="8">
    <location>
        <begin position="101"/>
        <end position="120"/>
    </location>
</feature>
<evidence type="ECO:0000256" key="7">
    <source>
        <dbReference type="ARBA" id="ARBA00022840"/>
    </source>
</evidence>
<evidence type="ECO:0000313" key="10">
    <source>
        <dbReference type="EMBL" id="ABD25677.1"/>
    </source>
</evidence>
<evidence type="ECO:0000256" key="8">
    <source>
        <dbReference type="SAM" id="Phobius"/>
    </source>
</evidence>
<evidence type="ECO:0000256" key="5">
    <source>
        <dbReference type="ARBA" id="ARBA00022741"/>
    </source>
</evidence>
<evidence type="ECO:0000313" key="11">
    <source>
        <dbReference type="Proteomes" id="UP000009134"/>
    </source>
</evidence>
<feature type="transmembrane region" description="Helical" evidence="8">
    <location>
        <begin position="59"/>
        <end position="81"/>
    </location>
</feature>
<keyword evidence="7" id="KW-0067">ATP-binding</keyword>
<dbReference type="Gene3D" id="3.30.565.10">
    <property type="entry name" value="Histidine kinase-like ATPase, C-terminal domain"/>
    <property type="match status" value="1"/>
</dbReference>
<dbReference type="KEGG" id="nar:Saro_1232"/>
<evidence type="ECO:0000256" key="1">
    <source>
        <dbReference type="ARBA" id="ARBA00000085"/>
    </source>
</evidence>
<keyword evidence="3" id="KW-0597">Phosphoprotein</keyword>
<evidence type="ECO:0000256" key="4">
    <source>
        <dbReference type="ARBA" id="ARBA00022679"/>
    </source>
</evidence>
<feature type="transmembrane region" description="Helical" evidence="8">
    <location>
        <begin position="21"/>
        <end position="39"/>
    </location>
</feature>
<dbReference type="GO" id="GO:0004673">
    <property type="term" value="F:protein histidine kinase activity"/>
    <property type="evidence" value="ECO:0007669"/>
    <property type="project" value="UniProtKB-EC"/>
</dbReference>
<dbReference type="eggNOG" id="COG3920">
    <property type="taxonomic scope" value="Bacteria"/>
</dbReference>
<feature type="domain" description="Signal transduction histidine kinase HWE region" evidence="9">
    <location>
        <begin position="140"/>
        <end position="219"/>
    </location>
</feature>
<name>Q2G8Z6_NOVAD</name>
<keyword evidence="8" id="KW-0472">Membrane</keyword>
<keyword evidence="8" id="KW-1133">Transmembrane helix</keyword>
<comment type="catalytic activity">
    <reaction evidence="1">
        <text>ATP + protein L-histidine = ADP + protein N-phospho-L-histidine.</text>
        <dbReference type="EC" id="2.7.13.3"/>
    </reaction>
</comment>
<protein>
    <recommendedName>
        <fullName evidence="2">histidine kinase</fullName>
        <ecNumber evidence="2">2.7.13.3</ecNumber>
    </recommendedName>
</protein>
<dbReference type="Pfam" id="PF07536">
    <property type="entry name" value="HWE_HK"/>
    <property type="match status" value="1"/>
</dbReference>
<dbReference type="InterPro" id="IPR036890">
    <property type="entry name" value="HATPase_C_sf"/>
</dbReference>